<dbReference type="Gene3D" id="1.10.238.260">
    <property type="match status" value="1"/>
</dbReference>
<dbReference type="SUPFAM" id="SSF51569">
    <property type="entry name" value="Aldolase"/>
    <property type="match status" value="1"/>
</dbReference>
<dbReference type="InterPro" id="IPR013785">
    <property type="entry name" value="Aldolase_TIM"/>
</dbReference>
<keyword evidence="3" id="KW-0028">Amino-acid biosynthesis</keyword>
<dbReference type="UniPathway" id="UPA00047">
    <property type="reaction ID" value="UER00066"/>
</dbReference>
<dbReference type="GO" id="GO:0009097">
    <property type="term" value="P:isoleucine biosynthetic process"/>
    <property type="evidence" value="ECO:0007669"/>
    <property type="project" value="UniProtKB-UniRule"/>
</dbReference>
<comment type="pathway">
    <text evidence="1">Amino-acid biosynthesis; L-isoleucine biosynthesis; 2-oxobutanoate from pyruvate: step 1/3.</text>
</comment>
<evidence type="ECO:0000313" key="12">
    <source>
        <dbReference type="Proteomes" id="UP000262583"/>
    </source>
</evidence>
<sequence>MSDKVQKDVLIYDTTLRDGEQGEFISYSLEDKIHIAQRLDDFGVDYIEGGWPGSNPKAINFFRKMKNIPLRHAKLAAFGSTRRKNMKASEDSQILTLLEAETPVVTIFGKTWDLHVHEALRVSLEENLEMIRDSVSFLKSHGREVIYDAEHFFDGFKSNEAYALQTLKAAEEAGADCIVLCDTNGGTMPTEIPAIMAKVRETVKLPIGVHTHNDAGMAVANSVVAVYHGATHVQGTINGYGERCGNADLIQVIPNLELKLKKRCLPPGKLRELTAVSHFVAEIANIPPDPRQPYVGQTVFAHKGGVHVSAVRRNPATYEHIPPETVGNVRRVLVSELSGQSNIQSKLEELGIDLAATSEDVKQIVQQIKELEADGYQFEAAEASFELLVKKAKGQYTPFFELKDFKVITYGKSPYAPCPAEAIIRLNVKGKEHHVVADGDGPVNALDRALRKALSRAYPELEKVHLTDFKVRVINARAGTAAKVRVLIESSDGEQAWTTVGVSENIIEASWQALVDSIEYRLLRSAESERANVGE</sequence>
<gene>
    <name evidence="11" type="ORF">BRCON_1027</name>
</gene>
<comment type="similarity">
    <text evidence="2 9">Belongs to the alpha-IPM synthase/homocitrate synthase family.</text>
</comment>
<dbReference type="InterPro" id="IPR054691">
    <property type="entry name" value="LeuA/HCS_post-cat"/>
</dbReference>
<accession>A0A2Z4Y3U8</accession>
<dbReference type="Pfam" id="PF00682">
    <property type="entry name" value="HMGL-like"/>
    <property type="match status" value="1"/>
</dbReference>
<dbReference type="AlphaFoldDB" id="A0A2Z4Y3U8"/>
<dbReference type="PANTHER" id="PTHR43538:SF1">
    <property type="entry name" value="(R)-CITRAMALATE SYNTHASE"/>
    <property type="match status" value="1"/>
</dbReference>
<evidence type="ECO:0000256" key="6">
    <source>
        <dbReference type="ARBA" id="ARBA00023304"/>
    </source>
</evidence>
<dbReference type="KEGG" id="schv:BRCON_1027"/>
<evidence type="ECO:0000256" key="8">
    <source>
        <dbReference type="NCBIfam" id="TIGR00977"/>
    </source>
</evidence>
<evidence type="ECO:0000256" key="5">
    <source>
        <dbReference type="ARBA" id="ARBA00022679"/>
    </source>
</evidence>
<dbReference type="GO" id="GO:0009098">
    <property type="term" value="P:L-leucine biosynthetic process"/>
    <property type="evidence" value="ECO:0007669"/>
    <property type="project" value="InterPro"/>
</dbReference>
<evidence type="ECO:0000313" key="11">
    <source>
        <dbReference type="EMBL" id="AXA35804.1"/>
    </source>
</evidence>
<dbReference type="CDD" id="cd07941">
    <property type="entry name" value="DRE_TIM_LeuA3"/>
    <property type="match status" value="1"/>
</dbReference>
<evidence type="ECO:0000256" key="7">
    <source>
        <dbReference type="ARBA" id="ARBA00048263"/>
    </source>
</evidence>
<dbReference type="Pfam" id="PF08502">
    <property type="entry name" value="LeuA_dimer"/>
    <property type="match status" value="1"/>
</dbReference>
<dbReference type="PROSITE" id="PS50991">
    <property type="entry name" value="PYR_CT"/>
    <property type="match status" value="1"/>
</dbReference>
<dbReference type="InterPro" id="IPR013709">
    <property type="entry name" value="2-isopropylmalate_synth_dimer"/>
</dbReference>
<dbReference type="Proteomes" id="UP000262583">
    <property type="component" value="Chromosome"/>
</dbReference>
<name>A0A2Z4Y3U8_SUMC1</name>
<dbReference type="PANTHER" id="PTHR43538">
    <property type="entry name" value="ALPHA-IPM SYNTHASE/HOMOCITRATE SYNTHASE"/>
    <property type="match status" value="1"/>
</dbReference>
<evidence type="ECO:0000256" key="2">
    <source>
        <dbReference type="ARBA" id="ARBA00006154"/>
    </source>
</evidence>
<keyword evidence="4" id="KW-0412">Isoleucine biosynthesis</keyword>
<evidence type="ECO:0000259" key="10">
    <source>
        <dbReference type="PROSITE" id="PS50991"/>
    </source>
</evidence>
<dbReference type="Pfam" id="PF22617">
    <property type="entry name" value="HCS_D2"/>
    <property type="match status" value="1"/>
</dbReference>
<feature type="domain" description="Pyruvate carboxyltransferase" evidence="10">
    <location>
        <begin position="9"/>
        <end position="274"/>
    </location>
</feature>
<dbReference type="GO" id="GO:0043714">
    <property type="term" value="F:(R)-citramalate synthase activity"/>
    <property type="evidence" value="ECO:0007669"/>
    <property type="project" value="UniProtKB-UniRule"/>
</dbReference>
<dbReference type="SMART" id="SM00917">
    <property type="entry name" value="LeuA_dimer"/>
    <property type="match status" value="1"/>
</dbReference>
<dbReference type="PROSITE" id="PS00816">
    <property type="entry name" value="AIPM_HOMOCIT_SYNTH_2"/>
    <property type="match status" value="1"/>
</dbReference>
<dbReference type="InterPro" id="IPR002034">
    <property type="entry name" value="AIPM/Hcit_synth_CS"/>
</dbReference>
<evidence type="ECO:0000256" key="4">
    <source>
        <dbReference type="ARBA" id="ARBA00022624"/>
    </source>
</evidence>
<keyword evidence="6" id="KW-0100">Branched-chain amino acid biosynthesis</keyword>
<dbReference type="EMBL" id="CP030759">
    <property type="protein sequence ID" value="AXA35804.1"/>
    <property type="molecule type" value="Genomic_DNA"/>
</dbReference>
<comment type="catalytic activity">
    <reaction evidence="7">
        <text>pyruvate + acetyl-CoA + H2O = (3R)-citramalate + CoA + H(+)</text>
        <dbReference type="Rhea" id="RHEA:19045"/>
        <dbReference type="ChEBI" id="CHEBI:15361"/>
        <dbReference type="ChEBI" id="CHEBI:15377"/>
        <dbReference type="ChEBI" id="CHEBI:15378"/>
        <dbReference type="ChEBI" id="CHEBI:30934"/>
        <dbReference type="ChEBI" id="CHEBI:57287"/>
        <dbReference type="ChEBI" id="CHEBI:57288"/>
        <dbReference type="EC" id="2.3.3.21"/>
    </reaction>
</comment>
<reference evidence="11 12" key="1">
    <citation type="submission" date="2018-05" db="EMBL/GenBank/DDBJ databases">
        <title>A metagenomic window into the 2 km-deep terrestrial subsurface aquifer revealed taxonomically and functionally diverse microbial community comprising novel uncultured bacterial lineages.</title>
        <authorList>
            <person name="Kadnikov V.V."/>
            <person name="Mardanov A.V."/>
            <person name="Beletsky A.V."/>
            <person name="Banks D."/>
            <person name="Pimenov N.V."/>
            <person name="Frank Y.A."/>
            <person name="Karnachuk O.V."/>
            <person name="Ravin N.V."/>
        </authorList>
    </citation>
    <scope>NUCLEOTIDE SEQUENCE [LARGE SCALE GENOMIC DNA]</scope>
    <source>
        <strain evidence="11">BY</strain>
    </source>
</reference>
<keyword evidence="5 9" id="KW-0808">Transferase</keyword>
<dbReference type="Gene3D" id="3.30.160.270">
    <property type="match status" value="1"/>
</dbReference>
<dbReference type="InterPro" id="IPR000891">
    <property type="entry name" value="PYR_CT"/>
</dbReference>
<dbReference type="EC" id="2.3.3.21" evidence="8"/>
<dbReference type="SUPFAM" id="SSF110921">
    <property type="entry name" value="2-isopropylmalate synthase LeuA, allosteric (dimerisation) domain"/>
    <property type="match status" value="1"/>
</dbReference>
<dbReference type="InterPro" id="IPR005675">
    <property type="entry name" value="Citramal_synthase"/>
</dbReference>
<organism evidence="11 12">
    <name type="scientific">Sumerlaea chitinivorans</name>
    <dbReference type="NCBI Taxonomy" id="2250252"/>
    <lineage>
        <taxon>Bacteria</taxon>
        <taxon>Candidatus Sumerlaeota</taxon>
        <taxon>Candidatus Sumerlaeia</taxon>
        <taxon>Candidatus Sumerlaeales</taxon>
        <taxon>Candidatus Sumerlaeaceae</taxon>
        <taxon>Candidatus Sumerlaea</taxon>
    </lineage>
</organism>
<evidence type="ECO:0000256" key="1">
    <source>
        <dbReference type="ARBA" id="ARBA00004743"/>
    </source>
</evidence>
<protein>
    <recommendedName>
        <fullName evidence="8">Citramalate synthase</fullName>
        <ecNumber evidence="8">2.3.3.21</ecNumber>
    </recommendedName>
</protein>
<evidence type="ECO:0000256" key="3">
    <source>
        <dbReference type="ARBA" id="ARBA00022605"/>
    </source>
</evidence>
<dbReference type="NCBIfam" id="TIGR00977">
    <property type="entry name" value="citramal_synth"/>
    <property type="match status" value="1"/>
</dbReference>
<dbReference type="PROSITE" id="PS00815">
    <property type="entry name" value="AIPM_HOMOCIT_SYNTH_1"/>
    <property type="match status" value="1"/>
</dbReference>
<proteinExistence type="inferred from homology"/>
<dbReference type="InterPro" id="IPR036230">
    <property type="entry name" value="LeuA_allosteric_dom_sf"/>
</dbReference>
<dbReference type="Gene3D" id="3.20.20.70">
    <property type="entry name" value="Aldolase class I"/>
    <property type="match status" value="1"/>
</dbReference>
<dbReference type="GO" id="GO:0003852">
    <property type="term" value="F:2-isopropylmalate synthase activity"/>
    <property type="evidence" value="ECO:0007669"/>
    <property type="project" value="InterPro"/>
</dbReference>
<evidence type="ECO:0000256" key="9">
    <source>
        <dbReference type="RuleBase" id="RU003523"/>
    </source>
</evidence>